<evidence type="ECO:0000313" key="2">
    <source>
        <dbReference type="Proteomes" id="UP000649739"/>
    </source>
</evidence>
<dbReference type="RefSeq" id="WP_189171685.1">
    <property type="nucleotide sequence ID" value="NZ_BMQB01000010.1"/>
</dbReference>
<organism evidence="1 2">
    <name type="scientific">Pilimelia anulata</name>
    <dbReference type="NCBI Taxonomy" id="53371"/>
    <lineage>
        <taxon>Bacteria</taxon>
        <taxon>Bacillati</taxon>
        <taxon>Actinomycetota</taxon>
        <taxon>Actinomycetes</taxon>
        <taxon>Micromonosporales</taxon>
        <taxon>Micromonosporaceae</taxon>
        <taxon>Pilimelia</taxon>
    </lineage>
</organism>
<name>A0A8J3BDB6_9ACTN</name>
<gene>
    <name evidence="1" type="ORF">GCM10010123_39470</name>
</gene>
<dbReference type="AlphaFoldDB" id="A0A8J3BDB6"/>
<comment type="caution">
    <text evidence="1">The sequence shown here is derived from an EMBL/GenBank/DDBJ whole genome shotgun (WGS) entry which is preliminary data.</text>
</comment>
<evidence type="ECO:0000313" key="1">
    <source>
        <dbReference type="EMBL" id="GGK05638.1"/>
    </source>
</evidence>
<keyword evidence="2" id="KW-1185">Reference proteome</keyword>
<protein>
    <submittedName>
        <fullName evidence="1">Uncharacterized protein</fullName>
    </submittedName>
</protein>
<sequence>MRAPTRPDPAAVRAAAADLVDAGQRWRRLRDEEAIGLVADRPAWRDPVTAVFDARYGEAQERLLARWEQVAAELVGLGDAAARTAVLAARDDAVRRRVLPPGTGS</sequence>
<dbReference type="EMBL" id="BMQB01000010">
    <property type="protein sequence ID" value="GGK05638.1"/>
    <property type="molecule type" value="Genomic_DNA"/>
</dbReference>
<reference evidence="1" key="1">
    <citation type="journal article" date="2014" name="Int. J. Syst. Evol. Microbiol.">
        <title>Complete genome sequence of Corynebacterium casei LMG S-19264T (=DSM 44701T), isolated from a smear-ripened cheese.</title>
        <authorList>
            <consortium name="US DOE Joint Genome Institute (JGI-PGF)"/>
            <person name="Walter F."/>
            <person name="Albersmeier A."/>
            <person name="Kalinowski J."/>
            <person name="Ruckert C."/>
        </authorList>
    </citation>
    <scope>NUCLEOTIDE SEQUENCE</scope>
    <source>
        <strain evidence="1">JCM 3090</strain>
    </source>
</reference>
<dbReference type="Proteomes" id="UP000649739">
    <property type="component" value="Unassembled WGS sequence"/>
</dbReference>
<proteinExistence type="predicted"/>
<reference evidence="1" key="2">
    <citation type="submission" date="2020-09" db="EMBL/GenBank/DDBJ databases">
        <authorList>
            <person name="Sun Q."/>
            <person name="Ohkuma M."/>
        </authorList>
    </citation>
    <scope>NUCLEOTIDE SEQUENCE</scope>
    <source>
        <strain evidence="1">JCM 3090</strain>
    </source>
</reference>
<accession>A0A8J3BDB6</accession>